<dbReference type="InterPro" id="IPR035906">
    <property type="entry name" value="MetI-like_sf"/>
</dbReference>
<comment type="caution">
    <text evidence="9">The sequence shown here is derived from an EMBL/GenBank/DDBJ whole genome shotgun (WGS) entry which is preliminary data.</text>
</comment>
<dbReference type="PANTHER" id="PTHR43744">
    <property type="entry name" value="ABC TRANSPORTER PERMEASE PROTEIN MG189-RELATED-RELATED"/>
    <property type="match status" value="1"/>
</dbReference>
<accession>A0A3D4S4C0</accession>
<dbReference type="SUPFAM" id="SSF161098">
    <property type="entry name" value="MetI-like"/>
    <property type="match status" value="1"/>
</dbReference>
<sequence length="272" mass="30814">MKTKDKLATNVLFIIMVLVILYPLLFILGNSFKPLQEAYQTVLNLIPLNFTVENFTYLFGSIPILKITWNTFFIATVVTLSKLLISFFAAYVLTFHKFKGKRALYFTIIGTMFIPFTVTMIPNYLMMANINLIDNSWGVIIPQVADGMGIFLLTQTMRGIPKTLIEAAKVDNISEKRIMSHIVLPLTRHGITSTGIWFFITSWNEYVWPVLILKSTEQYTLPLAMQNYISAEGGTNFTVAMAISLITMIVPLSLYIIFQKYIIGTFVSSGIK</sequence>
<dbReference type="GO" id="GO:0005886">
    <property type="term" value="C:plasma membrane"/>
    <property type="evidence" value="ECO:0007669"/>
    <property type="project" value="UniProtKB-SubCell"/>
</dbReference>
<organism evidence="9 10">
    <name type="scientific">Bavariicoccus seileri</name>
    <dbReference type="NCBI Taxonomy" id="549685"/>
    <lineage>
        <taxon>Bacteria</taxon>
        <taxon>Bacillati</taxon>
        <taxon>Bacillota</taxon>
        <taxon>Bacilli</taxon>
        <taxon>Lactobacillales</taxon>
        <taxon>Enterococcaceae</taxon>
        <taxon>Bavariicoccus</taxon>
    </lineage>
</organism>
<evidence type="ECO:0000313" key="9">
    <source>
        <dbReference type="EMBL" id="HCS93332.1"/>
    </source>
</evidence>
<dbReference type="Gene3D" id="1.10.3720.10">
    <property type="entry name" value="MetI-like"/>
    <property type="match status" value="1"/>
</dbReference>
<feature type="transmembrane region" description="Helical" evidence="7">
    <location>
        <begin position="237"/>
        <end position="258"/>
    </location>
</feature>
<name>A0A3D4S4C0_9ENTE</name>
<keyword evidence="2 7" id="KW-0813">Transport</keyword>
<protein>
    <submittedName>
        <fullName evidence="9">Carbohydrate ABC transporter permease</fullName>
    </submittedName>
</protein>
<keyword evidence="3" id="KW-1003">Cell membrane</keyword>
<evidence type="ECO:0000313" key="10">
    <source>
        <dbReference type="Proteomes" id="UP000262195"/>
    </source>
</evidence>
<reference evidence="9 10" key="1">
    <citation type="journal article" date="2018" name="Nat. Biotechnol.">
        <title>A standardized bacterial taxonomy based on genome phylogeny substantially revises the tree of life.</title>
        <authorList>
            <person name="Parks D.H."/>
            <person name="Chuvochina M."/>
            <person name="Waite D.W."/>
            <person name="Rinke C."/>
            <person name="Skarshewski A."/>
            <person name="Chaumeil P.A."/>
            <person name="Hugenholtz P."/>
        </authorList>
    </citation>
    <scope>NUCLEOTIDE SEQUENCE [LARGE SCALE GENOMIC DNA]</scope>
    <source>
        <strain evidence="9">UBA11306</strain>
    </source>
</reference>
<comment type="similarity">
    <text evidence="7">Belongs to the binding-protein-dependent transport system permease family.</text>
</comment>
<dbReference type="EMBL" id="DQHO01000011">
    <property type="protein sequence ID" value="HCS93332.1"/>
    <property type="molecule type" value="Genomic_DNA"/>
</dbReference>
<feature type="transmembrane region" description="Helical" evidence="7">
    <location>
        <begin position="103"/>
        <end position="125"/>
    </location>
</feature>
<feature type="transmembrane region" description="Helical" evidence="7">
    <location>
        <begin position="7"/>
        <end position="28"/>
    </location>
</feature>
<evidence type="ECO:0000256" key="5">
    <source>
        <dbReference type="ARBA" id="ARBA00022989"/>
    </source>
</evidence>
<evidence type="ECO:0000256" key="4">
    <source>
        <dbReference type="ARBA" id="ARBA00022692"/>
    </source>
</evidence>
<dbReference type="GO" id="GO:0055085">
    <property type="term" value="P:transmembrane transport"/>
    <property type="evidence" value="ECO:0007669"/>
    <property type="project" value="InterPro"/>
</dbReference>
<keyword evidence="5 7" id="KW-1133">Transmembrane helix</keyword>
<keyword evidence="4 7" id="KW-0812">Transmembrane</keyword>
<keyword evidence="6 7" id="KW-0472">Membrane</keyword>
<evidence type="ECO:0000256" key="2">
    <source>
        <dbReference type="ARBA" id="ARBA00022448"/>
    </source>
</evidence>
<dbReference type="InterPro" id="IPR000515">
    <property type="entry name" value="MetI-like"/>
</dbReference>
<evidence type="ECO:0000256" key="6">
    <source>
        <dbReference type="ARBA" id="ARBA00023136"/>
    </source>
</evidence>
<gene>
    <name evidence="9" type="ORF">DIW15_01320</name>
</gene>
<proteinExistence type="inferred from homology"/>
<feature type="domain" description="ABC transmembrane type-1" evidence="8">
    <location>
        <begin position="68"/>
        <end position="258"/>
    </location>
</feature>
<dbReference type="PANTHER" id="PTHR43744:SF8">
    <property type="entry name" value="SN-GLYCEROL-3-PHOSPHATE TRANSPORT SYSTEM PERMEASE PROTEIN UGPE"/>
    <property type="match status" value="1"/>
</dbReference>
<dbReference type="Pfam" id="PF00528">
    <property type="entry name" value="BPD_transp_1"/>
    <property type="match status" value="1"/>
</dbReference>
<evidence type="ECO:0000256" key="1">
    <source>
        <dbReference type="ARBA" id="ARBA00004651"/>
    </source>
</evidence>
<evidence type="ECO:0000256" key="3">
    <source>
        <dbReference type="ARBA" id="ARBA00022475"/>
    </source>
</evidence>
<dbReference type="STRING" id="1121105.GCA_000421665_01756"/>
<dbReference type="PROSITE" id="PS50928">
    <property type="entry name" value="ABC_TM1"/>
    <property type="match status" value="1"/>
</dbReference>
<dbReference type="Proteomes" id="UP000262195">
    <property type="component" value="Unassembled WGS sequence"/>
</dbReference>
<evidence type="ECO:0000256" key="7">
    <source>
        <dbReference type="RuleBase" id="RU363032"/>
    </source>
</evidence>
<comment type="subcellular location">
    <subcellularLocation>
        <location evidence="1 7">Cell membrane</location>
        <topology evidence="1 7">Multi-pass membrane protein</topology>
    </subcellularLocation>
</comment>
<feature type="transmembrane region" description="Helical" evidence="7">
    <location>
        <begin position="67"/>
        <end position="91"/>
    </location>
</feature>
<dbReference type="CDD" id="cd06261">
    <property type="entry name" value="TM_PBP2"/>
    <property type="match status" value="1"/>
</dbReference>
<dbReference type="AlphaFoldDB" id="A0A3D4S4C0"/>
<evidence type="ECO:0000259" key="8">
    <source>
        <dbReference type="PROSITE" id="PS50928"/>
    </source>
</evidence>